<gene>
    <name evidence="1" type="ORF">L9F63_020001</name>
</gene>
<accession>A0AAD7ZTC8</accession>
<evidence type="ECO:0000313" key="2">
    <source>
        <dbReference type="Proteomes" id="UP001233999"/>
    </source>
</evidence>
<sequence>LPSPTVMDNAPENSCEINPELCDLGRNNENIIFSFLTYHTAGNTRLMFLTYFRSTIHDLATKFETTARYKVALKKSLVNLLNKFSSKIILVCK</sequence>
<feature type="non-terminal residue" evidence="1">
    <location>
        <position position="93"/>
    </location>
</feature>
<feature type="non-terminal residue" evidence="1">
    <location>
        <position position="1"/>
    </location>
</feature>
<comment type="caution">
    <text evidence="1">The sequence shown here is derived from an EMBL/GenBank/DDBJ whole genome shotgun (WGS) entry which is preliminary data.</text>
</comment>
<evidence type="ECO:0000313" key="1">
    <source>
        <dbReference type="EMBL" id="KAJ9586356.1"/>
    </source>
</evidence>
<dbReference type="Proteomes" id="UP001233999">
    <property type="component" value="Unassembled WGS sequence"/>
</dbReference>
<dbReference type="EMBL" id="JASPKZ010007170">
    <property type="protein sequence ID" value="KAJ9586356.1"/>
    <property type="molecule type" value="Genomic_DNA"/>
</dbReference>
<name>A0AAD7ZTC8_DIPPU</name>
<reference evidence="1" key="2">
    <citation type="submission" date="2023-05" db="EMBL/GenBank/DDBJ databases">
        <authorList>
            <person name="Fouks B."/>
        </authorList>
    </citation>
    <scope>NUCLEOTIDE SEQUENCE</scope>
    <source>
        <strain evidence="1">Stay&amp;Tobe</strain>
        <tissue evidence="1">Testes</tissue>
    </source>
</reference>
<keyword evidence="2" id="KW-1185">Reference proteome</keyword>
<organism evidence="1 2">
    <name type="scientific">Diploptera punctata</name>
    <name type="common">Pacific beetle cockroach</name>
    <dbReference type="NCBI Taxonomy" id="6984"/>
    <lineage>
        <taxon>Eukaryota</taxon>
        <taxon>Metazoa</taxon>
        <taxon>Ecdysozoa</taxon>
        <taxon>Arthropoda</taxon>
        <taxon>Hexapoda</taxon>
        <taxon>Insecta</taxon>
        <taxon>Pterygota</taxon>
        <taxon>Neoptera</taxon>
        <taxon>Polyneoptera</taxon>
        <taxon>Dictyoptera</taxon>
        <taxon>Blattodea</taxon>
        <taxon>Blaberoidea</taxon>
        <taxon>Blaberidae</taxon>
        <taxon>Diplopterinae</taxon>
        <taxon>Diploptera</taxon>
    </lineage>
</organism>
<protein>
    <submittedName>
        <fullName evidence="1">Uncharacterized protein</fullName>
    </submittedName>
</protein>
<dbReference type="AlphaFoldDB" id="A0AAD7ZTC8"/>
<proteinExistence type="predicted"/>
<reference evidence="1" key="1">
    <citation type="journal article" date="2023" name="IScience">
        <title>Live-bearing cockroach genome reveals convergent evolutionary mechanisms linked to viviparity in insects and beyond.</title>
        <authorList>
            <person name="Fouks B."/>
            <person name="Harrison M.C."/>
            <person name="Mikhailova A.A."/>
            <person name="Marchal E."/>
            <person name="English S."/>
            <person name="Carruthers M."/>
            <person name="Jennings E.C."/>
            <person name="Chiamaka E.L."/>
            <person name="Frigard R.A."/>
            <person name="Pippel M."/>
            <person name="Attardo G.M."/>
            <person name="Benoit J.B."/>
            <person name="Bornberg-Bauer E."/>
            <person name="Tobe S.S."/>
        </authorList>
    </citation>
    <scope>NUCLEOTIDE SEQUENCE</scope>
    <source>
        <strain evidence="1">Stay&amp;Tobe</strain>
    </source>
</reference>